<evidence type="ECO:0000256" key="5">
    <source>
        <dbReference type="SAM" id="Phobius"/>
    </source>
</evidence>
<name>A0AA35KWU4_9SAUR</name>
<protein>
    <recommendedName>
        <fullName evidence="6">C-type lectin domain-containing protein</fullName>
    </recommendedName>
</protein>
<dbReference type="InterPro" id="IPR001304">
    <property type="entry name" value="C-type_lectin-like"/>
</dbReference>
<dbReference type="SUPFAM" id="SSF56436">
    <property type="entry name" value="C-type lectin-like"/>
    <property type="match status" value="1"/>
</dbReference>
<evidence type="ECO:0000256" key="1">
    <source>
        <dbReference type="ARBA" id="ARBA00004613"/>
    </source>
</evidence>
<gene>
    <name evidence="7" type="ORF">PODLI_1B022143</name>
</gene>
<dbReference type="InterPro" id="IPR050111">
    <property type="entry name" value="C-type_lectin/snaclec_domain"/>
</dbReference>
<feature type="domain" description="C-type lectin" evidence="6">
    <location>
        <begin position="142"/>
        <end position="258"/>
    </location>
</feature>
<evidence type="ECO:0000256" key="2">
    <source>
        <dbReference type="ARBA" id="ARBA00022525"/>
    </source>
</evidence>
<keyword evidence="3" id="KW-1015">Disulfide bond</keyword>
<dbReference type="InterPro" id="IPR016187">
    <property type="entry name" value="CTDL_fold"/>
</dbReference>
<reference evidence="7" key="1">
    <citation type="submission" date="2022-12" db="EMBL/GenBank/DDBJ databases">
        <authorList>
            <person name="Alioto T."/>
            <person name="Alioto T."/>
            <person name="Gomez Garrido J."/>
        </authorList>
    </citation>
    <scope>NUCLEOTIDE SEQUENCE</scope>
</reference>
<dbReference type="PANTHER" id="PTHR22803">
    <property type="entry name" value="MANNOSE, PHOSPHOLIPASE, LECTIN RECEPTOR RELATED"/>
    <property type="match status" value="1"/>
</dbReference>
<keyword evidence="8" id="KW-1185">Reference proteome</keyword>
<organism evidence="7 8">
    <name type="scientific">Podarcis lilfordi</name>
    <name type="common">Lilford's wall lizard</name>
    <dbReference type="NCBI Taxonomy" id="74358"/>
    <lineage>
        <taxon>Eukaryota</taxon>
        <taxon>Metazoa</taxon>
        <taxon>Chordata</taxon>
        <taxon>Craniata</taxon>
        <taxon>Vertebrata</taxon>
        <taxon>Euteleostomi</taxon>
        <taxon>Lepidosauria</taxon>
        <taxon>Squamata</taxon>
        <taxon>Bifurcata</taxon>
        <taxon>Unidentata</taxon>
        <taxon>Episquamata</taxon>
        <taxon>Laterata</taxon>
        <taxon>Lacertibaenia</taxon>
        <taxon>Lacertidae</taxon>
        <taxon>Podarcis</taxon>
    </lineage>
</organism>
<evidence type="ECO:0000313" key="8">
    <source>
        <dbReference type="Proteomes" id="UP001178461"/>
    </source>
</evidence>
<dbReference type="Gene3D" id="3.10.100.10">
    <property type="entry name" value="Mannose-Binding Protein A, subunit A"/>
    <property type="match status" value="1"/>
</dbReference>
<sequence>MGKPTPAKRAASRRHLAFRKHKARAKETVASGFQDLVTFFQSPTGERFIILEICILIAMTLLIYILYQKEMKNREEIQEAMHMIRTFVVGMEPFYVDKDDFQILAVAQNKSEEMRYYSKKNEELQKEIDILTRNLNDGWVLYSRAFYFFSLELRTWMDSKKKCEKEGAHLISMETKEEQYFINKQVKHRKMIFWIGVFKDKGKKWSWLSGMEAAVHYWNYYEPSYKENHNCGAMTFDCYYENCWNALDCDLQKQYICKKGPDDTWL</sequence>
<dbReference type="InterPro" id="IPR016186">
    <property type="entry name" value="C-type_lectin-like/link_sf"/>
</dbReference>
<dbReference type="SMART" id="SM00034">
    <property type="entry name" value="CLECT"/>
    <property type="match status" value="1"/>
</dbReference>
<dbReference type="EMBL" id="OX395134">
    <property type="protein sequence ID" value="CAI5784934.1"/>
    <property type="molecule type" value="Genomic_DNA"/>
</dbReference>
<evidence type="ECO:0000256" key="3">
    <source>
        <dbReference type="ARBA" id="ARBA00023157"/>
    </source>
</evidence>
<dbReference type="PROSITE" id="PS50041">
    <property type="entry name" value="C_TYPE_LECTIN_2"/>
    <property type="match status" value="1"/>
</dbReference>
<feature type="coiled-coil region" evidence="4">
    <location>
        <begin position="107"/>
        <end position="134"/>
    </location>
</feature>
<keyword evidence="5" id="KW-0472">Membrane</keyword>
<keyword evidence="2" id="KW-0964">Secreted</keyword>
<dbReference type="Pfam" id="PF00059">
    <property type="entry name" value="Lectin_C"/>
    <property type="match status" value="1"/>
</dbReference>
<dbReference type="AlphaFoldDB" id="A0AA35KWU4"/>
<evidence type="ECO:0000313" key="7">
    <source>
        <dbReference type="EMBL" id="CAI5784934.1"/>
    </source>
</evidence>
<evidence type="ECO:0000259" key="6">
    <source>
        <dbReference type="PROSITE" id="PS50041"/>
    </source>
</evidence>
<keyword evidence="4" id="KW-0175">Coiled coil</keyword>
<feature type="transmembrane region" description="Helical" evidence="5">
    <location>
        <begin position="48"/>
        <end position="67"/>
    </location>
</feature>
<comment type="subcellular location">
    <subcellularLocation>
        <location evidence="1">Secreted</location>
    </subcellularLocation>
</comment>
<evidence type="ECO:0000256" key="4">
    <source>
        <dbReference type="SAM" id="Coils"/>
    </source>
</evidence>
<proteinExistence type="predicted"/>
<keyword evidence="5" id="KW-0812">Transmembrane</keyword>
<keyword evidence="5" id="KW-1133">Transmembrane helix</keyword>
<dbReference type="GO" id="GO:0005576">
    <property type="term" value="C:extracellular region"/>
    <property type="evidence" value="ECO:0007669"/>
    <property type="project" value="UniProtKB-SubCell"/>
</dbReference>
<dbReference type="Proteomes" id="UP001178461">
    <property type="component" value="Chromosome 9"/>
</dbReference>
<accession>A0AA35KWU4</accession>